<evidence type="ECO:0000313" key="3">
    <source>
        <dbReference type="Proteomes" id="UP000445144"/>
    </source>
</evidence>
<evidence type="ECO:0000313" key="2">
    <source>
        <dbReference type="EMBL" id="CAA7196686.1"/>
    </source>
</evidence>
<keyword evidence="1" id="KW-0732">Signal</keyword>
<organism evidence="2 3">
    <name type="scientific">Chryseobacterium potabilaquae</name>
    <dbReference type="NCBI Taxonomy" id="2675057"/>
    <lineage>
        <taxon>Bacteria</taxon>
        <taxon>Pseudomonadati</taxon>
        <taxon>Bacteroidota</taxon>
        <taxon>Flavobacteriia</taxon>
        <taxon>Flavobacteriales</taxon>
        <taxon>Weeksellaceae</taxon>
        <taxon>Chryseobacterium group</taxon>
        <taxon>Chryseobacterium</taxon>
    </lineage>
</organism>
<proteinExistence type="predicted"/>
<protein>
    <submittedName>
        <fullName evidence="2">Uncharacterized protein</fullName>
    </submittedName>
</protein>
<name>A0A6N4XB92_9FLAO</name>
<feature type="chain" id="PRO_5026792856" evidence="1">
    <location>
        <begin position="20"/>
        <end position="631"/>
    </location>
</feature>
<feature type="signal peptide" evidence="1">
    <location>
        <begin position="1"/>
        <end position="19"/>
    </location>
</feature>
<evidence type="ECO:0000256" key="1">
    <source>
        <dbReference type="SAM" id="SignalP"/>
    </source>
</evidence>
<dbReference type="AlphaFoldDB" id="A0A6N4XB92"/>
<keyword evidence="3" id="KW-1185">Reference proteome</keyword>
<reference evidence="2 3" key="1">
    <citation type="submission" date="2020-01" db="EMBL/GenBank/DDBJ databases">
        <authorList>
            <person name="Rodrigo-Torres L."/>
            <person name="Arahal R. D."/>
            <person name="Lucena T."/>
        </authorList>
    </citation>
    <scope>NUCLEOTIDE SEQUENCE [LARGE SCALE GENOMIC DNA]</scope>
    <source>
        <strain evidence="2 3">CECT 9293</strain>
    </source>
</reference>
<dbReference type="Proteomes" id="UP000445144">
    <property type="component" value="Unassembled WGS sequence"/>
</dbReference>
<dbReference type="RefSeq" id="WP_162033467.1">
    <property type="nucleotide sequence ID" value="NZ_CACVBR010000029.1"/>
</dbReference>
<dbReference type="EMBL" id="CACVBR010000029">
    <property type="protein sequence ID" value="CAA7196686.1"/>
    <property type="molecule type" value="Genomic_DNA"/>
</dbReference>
<accession>A0A6N4XB92</accession>
<sequence length="631" mass="64771">MKNTILLPLSVLISFGAYSQVGVNTSTPKATLDVKAKNIDGSSSEGIIVPQLTGDALFSAIAGNKYGMDQDGAVVYVTEAASADNQTGQTAKVDDYGFYYFHGQHDEWTKLGSAATIYRTDGILTGPRHMNMDGNNLGFTGGRMGVGTSTPDPSAILDLTSTTDGFLPPRMTKVQMNAIFHPAHGLVIYCTDCFGNKGCIMVNDSTNPLVPEWGSLCSSNTPNGDVLALDCSSATTSGTLFAGSMVSGVNTTIPYSGGNGGAYNAGSFISTGVTGLSATIAGGILNSGNGNLIFNISGTPSAAGTANFAITIGGKSCTFSVPVNPFLGSITALNCGSASFTPPTITQGETYSGTMSIPYTGGNGEAYGQQQFSFNGLTFTLPAGALVNGNGNLVYTVTGTATTAGTMSLPISFAGQSCNVSKTISPSGSGGGITMCMGNSTKVWASHNLGADTSLDPNPSVVTQGLHGNYYQWGRIDSVADTYTPAGNISGWNTTPASNGAWNSGTESVPVKTAIDPCPSGFRVPTRTEWTALINNSTSNTIGTFSTSPTNFGAARQFNCPSNGNKLTLPASGSRHDITGALANRGNEGDYWSSTERSGAGAYLLDFFPGVINPAGSATRTPGFSVRCIAE</sequence>
<gene>
    <name evidence="2" type="ORF">CHRY9293_02762</name>
</gene>